<gene>
    <name evidence="1" type="ORF">S03H2_03304</name>
</gene>
<comment type="caution">
    <text evidence="1">The sequence shown here is derived from an EMBL/GenBank/DDBJ whole genome shotgun (WGS) entry which is preliminary data.</text>
</comment>
<proteinExistence type="predicted"/>
<accession>X1EC28</accession>
<sequence>MSKAISEAGRRPREVVHVSPPPPRYVYVPSPQPTYTPSVSTTVVTVRNATDWYILANINGMELSLYPGYEQAVSWTYTGRGHYVEARAYFGPYHQESVGTYQGNLVGYQIPWKLNFDYGSFAR</sequence>
<name>X1EC28_9ZZZZ</name>
<dbReference type="EMBL" id="BARU01001209">
    <property type="protein sequence ID" value="GAH30157.1"/>
    <property type="molecule type" value="Genomic_DNA"/>
</dbReference>
<protein>
    <submittedName>
        <fullName evidence="1">Uncharacterized protein</fullName>
    </submittedName>
</protein>
<dbReference type="AlphaFoldDB" id="X1EC28"/>
<organism evidence="1">
    <name type="scientific">marine sediment metagenome</name>
    <dbReference type="NCBI Taxonomy" id="412755"/>
    <lineage>
        <taxon>unclassified sequences</taxon>
        <taxon>metagenomes</taxon>
        <taxon>ecological metagenomes</taxon>
    </lineage>
</organism>
<reference evidence="1" key="1">
    <citation type="journal article" date="2014" name="Front. Microbiol.">
        <title>High frequency of phylogenetically diverse reductive dehalogenase-homologous genes in deep subseafloor sedimentary metagenomes.</title>
        <authorList>
            <person name="Kawai M."/>
            <person name="Futagami T."/>
            <person name="Toyoda A."/>
            <person name="Takaki Y."/>
            <person name="Nishi S."/>
            <person name="Hori S."/>
            <person name="Arai W."/>
            <person name="Tsubouchi T."/>
            <person name="Morono Y."/>
            <person name="Uchiyama I."/>
            <person name="Ito T."/>
            <person name="Fujiyama A."/>
            <person name="Inagaki F."/>
            <person name="Takami H."/>
        </authorList>
    </citation>
    <scope>NUCLEOTIDE SEQUENCE</scope>
    <source>
        <strain evidence="1">Expedition CK06-06</strain>
    </source>
</reference>
<evidence type="ECO:0000313" key="1">
    <source>
        <dbReference type="EMBL" id="GAH30157.1"/>
    </source>
</evidence>